<dbReference type="RefSeq" id="WP_252083034.1">
    <property type="nucleotide sequence ID" value="NZ_CP092418.1"/>
</dbReference>
<feature type="site" description="Discriminates between blocked and unblocked aminoacyl-tRNA" evidence="7">
    <location>
        <position position="17"/>
    </location>
</feature>
<dbReference type="GO" id="GO:0004045">
    <property type="term" value="F:peptidyl-tRNA hydrolase activity"/>
    <property type="evidence" value="ECO:0007669"/>
    <property type="project" value="UniProtKB-EC"/>
</dbReference>
<dbReference type="Pfam" id="PF01195">
    <property type="entry name" value="Pept_tRNA_hydro"/>
    <property type="match status" value="1"/>
</dbReference>
<evidence type="ECO:0000256" key="4">
    <source>
        <dbReference type="ARBA" id="ARBA00022884"/>
    </source>
</evidence>
<dbReference type="PROSITE" id="PS01196">
    <property type="entry name" value="PEPT_TRNA_HYDROL_2"/>
    <property type="match status" value="1"/>
</dbReference>
<gene>
    <name evidence="7 8" type="primary">pth</name>
    <name evidence="8" type="ORF">MJO52_16310</name>
</gene>
<proteinExistence type="inferred from homology"/>
<feature type="binding site" evidence="7">
    <location>
        <position position="75"/>
    </location>
    <ligand>
        <name>tRNA</name>
        <dbReference type="ChEBI" id="CHEBI:17843"/>
    </ligand>
</feature>
<dbReference type="EC" id="3.1.1.29" evidence="1 7"/>
<keyword evidence="4 7" id="KW-0694">RNA-binding</keyword>
<comment type="function">
    <text evidence="7">Hydrolyzes ribosome-free peptidyl-tRNAs (with 1 or more amino acids incorporated), which drop off the ribosome during protein synthesis, or as a result of ribosome stalling.</text>
</comment>
<evidence type="ECO:0000256" key="6">
    <source>
        <dbReference type="ARBA" id="ARBA00050038"/>
    </source>
</evidence>
<dbReference type="InterPro" id="IPR001328">
    <property type="entry name" value="Pept_tRNA_hydro"/>
</dbReference>
<dbReference type="SUPFAM" id="SSF53178">
    <property type="entry name" value="Peptidyl-tRNA hydrolase-like"/>
    <property type="match status" value="1"/>
</dbReference>
<evidence type="ECO:0000256" key="3">
    <source>
        <dbReference type="ARBA" id="ARBA00022801"/>
    </source>
</evidence>
<evidence type="ECO:0000313" key="9">
    <source>
        <dbReference type="Proteomes" id="UP001055658"/>
    </source>
</evidence>
<feature type="binding site" evidence="7">
    <location>
        <position position="22"/>
    </location>
    <ligand>
        <name>tRNA</name>
        <dbReference type="ChEBI" id="CHEBI:17843"/>
    </ligand>
</feature>
<keyword evidence="3 7" id="KW-0378">Hydrolase</keyword>
<dbReference type="NCBIfam" id="TIGR00447">
    <property type="entry name" value="pth"/>
    <property type="match status" value="1"/>
</dbReference>
<comment type="similarity">
    <text evidence="5 7">Belongs to the PTH family.</text>
</comment>
<reference evidence="8" key="1">
    <citation type="submission" date="2022-02" db="EMBL/GenBank/DDBJ databases">
        <title>Coral-associated bacteria.</title>
        <authorList>
            <person name="Tang K."/>
            <person name="Wang X."/>
        </authorList>
    </citation>
    <scope>NUCLEOTIDE SEQUENCE</scope>
    <source>
        <strain evidence="8">SCSIO 43006</strain>
    </source>
</reference>
<dbReference type="InterPro" id="IPR036416">
    <property type="entry name" value="Pept_tRNA_hydro_sf"/>
</dbReference>
<comment type="subunit">
    <text evidence="7">Monomer.</text>
</comment>
<feature type="binding site" evidence="7">
    <location>
        <position position="121"/>
    </location>
    <ligand>
        <name>tRNA</name>
        <dbReference type="ChEBI" id="CHEBI:17843"/>
    </ligand>
</feature>
<accession>A0ABY4V8N7</accession>
<feature type="site" description="Stabilizes the basic form of H active site to accept a proton" evidence="7">
    <location>
        <position position="100"/>
    </location>
</feature>
<dbReference type="EMBL" id="CP092418">
    <property type="protein sequence ID" value="USD20624.1"/>
    <property type="molecule type" value="Genomic_DNA"/>
</dbReference>
<keyword evidence="2 7" id="KW-0820">tRNA-binding</keyword>
<dbReference type="HAMAP" id="MF_00083">
    <property type="entry name" value="Pept_tRNA_hydro_bact"/>
    <property type="match status" value="1"/>
</dbReference>
<dbReference type="PANTHER" id="PTHR17224:SF1">
    <property type="entry name" value="PEPTIDYL-TRNA HYDROLASE"/>
    <property type="match status" value="1"/>
</dbReference>
<comment type="function">
    <text evidence="7">Catalyzes the release of premature peptidyl moieties from peptidyl-tRNA molecules trapped in stalled 50S ribosomal subunits, and thus maintains levels of free tRNAs and 50S ribosomes.</text>
</comment>
<comment type="catalytic activity">
    <reaction evidence="7">
        <text>an N-acyl-L-alpha-aminoacyl-tRNA + H2O = an N-acyl-L-amino acid + a tRNA + H(+)</text>
        <dbReference type="Rhea" id="RHEA:54448"/>
        <dbReference type="Rhea" id="RHEA-COMP:10123"/>
        <dbReference type="Rhea" id="RHEA-COMP:13883"/>
        <dbReference type="ChEBI" id="CHEBI:15377"/>
        <dbReference type="ChEBI" id="CHEBI:15378"/>
        <dbReference type="ChEBI" id="CHEBI:59874"/>
        <dbReference type="ChEBI" id="CHEBI:78442"/>
        <dbReference type="ChEBI" id="CHEBI:138191"/>
        <dbReference type="EC" id="3.1.1.29"/>
    </reaction>
</comment>
<keyword evidence="9" id="KW-1185">Reference proteome</keyword>
<evidence type="ECO:0000313" key="8">
    <source>
        <dbReference type="EMBL" id="USD20624.1"/>
    </source>
</evidence>
<evidence type="ECO:0000256" key="5">
    <source>
        <dbReference type="ARBA" id="ARBA00038063"/>
    </source>
</evidence>
<dbReference type="InterPro" id="IPR018171">
    <property type="entry name" value="Pept_tRNA_hydro_CS"/>
</dbReference>
<dbReference type="Proteomes" id="UP001055658">
    <property type="component" value="Chromosome"/>
</dbReference>
<name>A0ABY4V8N7_9GAMM</name>
<evidence type="ECO:0000256" key="1">
    <source>
        <dbReference type="ARBA" id="ARBA00013260"/>
    </source>
</evidence>
<sequence>MAAAPDTPIQLIVGLGNPGPEYDRTRHNAGADFVVELARRHGTQLSSDSKYHGLTGRVRIGNREVRLLIPTTYMNRSGQAVGPLANFFKIPPEAILVAHDELDLAPGIARLKAGGGHGGHNGLRDIIAALGNNRDFMRLRLGIGHPGSASEVARFVLQRAPRAEQETLADAIDHSIDVLPTAANGDWGAAMKTLHTAK</sequence>
<keyword evidence="7" id="KW-0963">Cytoplasm</keyword>
<dbReference type="Gene3D" id="3.40.50.1470">
    <property type="entry name" value="Peptidyl-tRNA hydrolase"/>
    <property type="match status" value="1"/>
</dbReference>
<evidence type="ECO:0000256" key="7">
    <source>
        <dbReference type="HAMAP-Rule" id="MF_00083"/>
    </source>
</evidence>
<dbReference type="CDD" id="cd00462">
    <property type="entry name" value="PTH"/>
    <property type="match status" value="1"/>
</dbReference>
<protein>
    <recommendedName>
        <fullName evidence="6 7">Peptidyl-tRNA hydrolase</fullName>
        <shortName evidence="7">Pth</shortName>
        <ecNumber evidence="1 7">3.1.1.29</ecNumber>
    </recommendedName>
</protein>
<organism evidence="8 9">
    <name type="scientific">Microbulbifer variabilis</name>
    <dbReference type="NCBI Taxonomy" id="266805"/>
    <lineage>
        <taxon>Bacteria</taxon>
        <taxon>Pseudomonadati</taxon>
        <taxon>Pseudomonadota</taxon>
        <taxon>Gammaproteobacteria</taxon>
        <taxon>Cellvibrionales</taxon>
        <taxon>Microbulbiferaceae</taxon>
        <taxon>Microbulbifer</taxon>
    </lineage>
</organism>
<feature type="binding site" evidence="7">
    <location>
        <position position="73"/>
    </location>
    <ligand>
        <name>tRNA</name>
        <dbReference type="ChEBI" id="CHEBI:17843"/>
    </ligand>
</feature>
<comment type="subcellular location">
    <subcellularLocation>
        <location evidence="7">Cytoplasm</location>
    </subcellularLocation>
</comment>
<dbReference type="PANTHER" id="PTHR17224">
    <property type="entry name" value="PEPTIDYL-TRNA HYDROLASE"/>
    <property type="match status" value="1"/>
</dbReference>
<evidence type="ECO:0000256" key="2">
    <source>
        <dbReference type="ARBA" id="ARBA00022555"/>
    </source>
</evidence>
<feature type="active site" description="Proton acceptor" evidence="7">
    <location>
        <position position="27"/>
    </location>
</feature>